<dbReference type="InterPro" id="IPR036396">
    <property type="entry name" value="Cyt_P450_sf"/>
</dbReference>
<dbReference type="Gene3D" id="1.10.630.10">
    <property type="entry name" value="Cytochrome P450"/>
    <property type="match status" value="1"/>
</dbReference>
<dbReference type="EMBL" id="JBEFKJ010000003">
    <property type="protein sequence ID" value="KAL2046898.1"/>
    <property type="molecule type" value="Genomic_DNA"/>
</dbReference>
<comment type="cofactor">
    <cofactor evidence="1">
        <name>heme</name>
        <dbReference type="ChEBI" id="CHEBI:30413"/>
    </cofactor>
</comment>
<keyword evidence="6" id="KW-0812">Transmembrane</keyword>
<keyword evidence="6" id="KW-0472">Membrane</keyword>
<name>A0ABR4ATW9_9LECA</name>
<dbReference type="SUPFAM" id="SSF48264">
    <property type="entry name" value="Cytochrome P450"/>
    <property type="match status" value="1"/>
</dbReference>
<comment type="similarity">
    <text evidence="2">Belongs to the cytochrome P450 family.</text>
</comment>
<keyword evidence="6" id="KW-1133">Transmembrane helix</keyword>
<proteinExistence type="inferred from homology"/>
<accession>A0ABR4ATW9</accession>
<organism evidence="7 8">
    <name type="scientific">Stereocaulon virgatum</name>
    <dbReference type="NCBI Taxonomy" id="373712"/>
    <lineage>
        <taxon>Eukaryota</taxon>
        <taxon>Fungi</taxon>
        <taxon>Dikarya</taxon>
        <taxon>Ascomycota</taxon>
        <taxon>Pezizomycotina</taxon>
        <taxon>Lecanoromycetes</taxon>
        <taxon>OSLEUM clade</taxon>
        <taxon>Lecanoromycetidae</taxon>
        <taxon>Lecanorales</taxon>
        <taxon>Lecanorineae</taxon>
        <taxon>Stereocaulaceae</taxon>
        <taxon>Stereocaulon</taxon>
    </lineage>
</organism>
<dbReference type="InterPro" id="IPR001128">
    <property type="entry name" value="Cyt_P450"/>
</dbReference>
<dbReference type="CDD" id="cd11058">
    <property type="entry name" value="CYP60B-like"/>
    <property type="match status" value="1"/>
</dbReference>
<dbReference type="InterPro" id="IPR050121">
    <property type="entry name" value="Cytochrome_P450_monoxygenase"/>
</dbReference>
<evidence type="ECO:0000256" key="6">
    <source>
        <dbReference type="SAM" id="Phobius"/>
    </source>
</evidence>
<evidence type="ECO:0000256" key="4">
    <source>
        <dbReference type="ARBA" id="ARBA00022723"/>
    </source>
</evidence>
<reference evidence="7 8" key="1">
    <citation type="submission" date="2024-09" db="EMBL/GenBank/DDBJ databases">
        <title>Rethinking Asexuality: The Enigmatic Case of Functional Sexual Genes in Lepraria (Stereocaulaceae).</title>
        <authorList>
            <person name="Doellman M."/>
            <person name="Sun Y."/>
            <person name="Barcenas-Pena A."/>
            <person name="Lumbsch H.T."/>
            <person name="Grewe F."/>
        </authorList>
    </citation>
    <scope>NUCLEOTIDE SEQUENCE [LARGE SCALE GENOMIC DNA]</scope>
    <source>
        <strain evidence="7 8">Mercado 3170</strain>
    </source>
</reference>
<dbReference type="PRINTS" id="PR00385">
    <property type="entry name" value="P450"/>
</dbReference>
<evidence type="ECO:0000256" key="3">
    <source>
        <dbReference type="ARBA" id="ARBA00022617"/>
    </source>
</evidence>
<dbReference type="Pfam" id="PF00067">
    <property type="entry name" value="p450"/>
    <property type="match status" value="1"/>
</dbReference>
<sequence length="519" mass="58603">MLHQQGSISESGVLRSTVGFDGAVPAAKMAVAFGWLQWILIIVFGAVCVKFLLAMIYNFYFHPLRNFPGPKLAAATPFPFVWHLANGRPVPWIKALHAKYGAVVRIHPDELSFIGSSAWKDIYITPRPQFPKPIVGAVQTPTGVPSIILQPDPEIHHRQRKIIGHAFSRRALQEQEYILQKWTDLLITRLHDQGSEVNICDWYSFVTFDIIGDLCFGESFCCLETGKSHEWLTANFNGVKFAQLLTIFDHFAPLGAFVKWAIKFALAGKVEEMYIFSREKIDRRIASKSERSDFMKYILENNYPGGMTREEIDATIALLILAGSETSALTLTGATYFALNNPLVMQRLQREIREAFTKKLSKVTVSAVSELPYLHAVIQETLRMHPTAAVSGPRQVDRPTEICGIEVPPGVRVGIPQSAAFHSSLNFIEPDTFIPERWLDDADPKFARDDKEVFEPFLVGPRNCIGMPLAWAEMKLILTKVLLNFDLELSEKNVEDWADDKVYLLAQKNPLYVKVKPRM</sequence>
<evidence type="ECO:0008006" key="9">
    <source>
        <dbReference type="Google" id="ProtNLM"/>
    </source>
</evidence>
<evidence type="ECO:0000313" key="7">
    <source>
        <dbReference type="EMBL" id="KAL2046898.1"/>
    </source>
</evidence>
<dbReference type="PRINTS" id="PR00463">
    <property type="entry name" value="EP450I"/>
</dbReference>
<dbReference type="PANTHER" id="PTHR24305:SF210">
    <property type="entry name" value="CYTOCHROME P450 MONOOXYGENASE ASQL-RELATED"/>
    <property type="match status" value="1"/>
</dbReference>
<dbReference type="PANTHER" id="PTHR24305">
    <property type="entry name" value="CYTOCHROME P450"/>
    <property type="match status" value="1"/>
</dbReference>
<feature type="transmembrane region" description="Helical" evidence="6">
    <location>
        <begin position="35"/>
        <end position="61"/>
    </location>
</feature>
<dbReference type="InterPro" id="IPR002401">
    <property type="entry name" value="Cyt_P450_E_grp-I"/>
</dbReference>
<keyword evidence="8" id="KW-1185">Reference proteome</keyword>
<protein>
    <recommendedName>
        <fullName evidence="9">Cytochrome P450</fullName>
    </recommendedName>
</protein>
<evidence type="ECO:0000256" key="2">
    <source>
        <dbReference type="ARBA" id="ARBA00010617"/>
    </source>
</evidence>
<keyword evidence="4" id="KW-0479">Metal-binding</keyword>
<evidence type="ECO:0000313" key="8">
    <source>
        <dbReference type="Proteomes" id="UP001590950"/>
    </source>
</evidence>
<gene>
    <name evidence="7" type="ORF">N7G274_000916</name>
</gene>
<keyword evidence="3" id="KW-0349">Heme</keyword>
<evidence type="ECO:0000256" key="5">
    <source>
        <dbReference type="ARBA" id="ARBA00023004"/>
    </source>
</evidence>
<dbReference type="Proteomes" id="UP001590950">
    <property type="component" value="Unassembled WGS sequence"/>
</dbReference>
<evidence type="ECO:0000256" key="1">
    <source>
        <dbReference type="ARBA" id="ARBA00001971"/>
    </source>
</evidence>
<comment type="caution">
    <text evidence="7">The sequence shown here is derived from an EMBL/GenBank/DDBJ whole genome shotgun (WGS) entry which is preliminary data.</text>
</comment>
<keyword evidence="5" id="KW-0408">Iron</keyword>